<feature type="transmembrane region" description="Helical" evidence="1">
    <location>
        <begin position="46"/>
        <end position="64"/>
    </location>
</feature>
<keyword evidence="1" id="KW-0472">Membrane</keyword>
<feature type="transmembrane region" description="Helical" evidence="1">
    <location>
        <begin position="20"/>
        <end position="40"/>
    </location>
</feature>
<dbReference type="OrthoDB" id="1360114at2"/>
<keyword evidence="1" id="KW-0812">Transmembrane</keyword>
<sequence length="260" mass="29157">MDKGKLIQEYRPSKAMWGVYGLLIGFFVLLAICGIVLNFVLPGAEFAGKFIFVFCLVIAILFYVSAKKKMNIPTYLLYENGVEREYKSQTYFMPLAGLHDLFLFTTGKSPAPNNLAFKSAGSDIWELINIHHGGDLAALININAQKRSDYLLQQLKEGETIQFNYITTATALKNSFTALSTQTFLQSQSKQLGLNSKYLTVDGTSFPLTSLEPIQHSPLKGYFIKTTDGKEVFSFRETTLWSFMVFLILFGTLTKEKATA</sequence>
<keyword evidence="1" id="KW-1133">Transmembrane helix</keyword>
<dbReference type="RefSeq" id="WP_111593501.1">
    <property type="nucleotide sequence ID" value="NZ_QLMA01000006.1"/>
</dbReference>
<evidence type="ECO:0000256" key="1">
    <source>
        <dbReference type="SAM" id="Phobius"/>
    </source>
</evidence>
<dbReference type="AlphaFoldDB" id="A0A327VU59"/>
<accession>A0A327VU59</accession>
<dbReference type="EMBL" id="QLMA01000006">
    <property type="protein sequence ID" value="RAJ79022.1"/>
    <property type="molecule type" value="Genomic_DNA"/>
</dbReference>
<organism evidence="2 3">
    <name type="scientific">Chitinophaga dinghuensis</name>
    <dbReference type="NCBI Taxonomy" id="1539050"/>
    <lineage>
        <taxon>Bacteria</taxon>
        <taxon>Pseudomonadati</taxon>
        <taxon>Bacteroidota</taxon>
        <taxon>Chitinophagia</taxon>
        <taxon>Chitinophagales</taxon>
        <taxon>Chitinophagaceae</taxon>
        <taxon>Chitinophaga</taxon>
    </lineage>
</organism>
<proteinExistence type="predicted"/>
<protein>
    <submittedName>
        <fullName evidence="2">Uncharacterized protein</fullName>
    </submittedName>
</protein>
<evidence type="ECO:0000313" key="3">
    <source>
        <dbReference type="Proteomes" id="UP000249819"/>
    </source>
</evidence>
<evidence type="ECO:0000313" key="2">
    <source>
        <dbReference type="EMBL" id="RAJ79022.1"/>
    </source>
</evidence>
<comment type="caution">
    <text evidence="2">The sequence shown here is derived from an EMBL/GenBank/DDBJ whole genome shotgun (WGS) entry which is preliminary data.</text>
</comment>
<name>A0A327VU59_9BACT</name>
<dbReference type="Proteomes" id="UP000249819">
    <property type="component" value="Unassembled WGS sequence"/>
</dbReference>
<gene>
    <name evidence="2" type="ORF">CLV59_10682</name>
</gene>
<reference evidence="2 3" key="1">
    <citation type="submission" date="2018-06" db="EMBL/GenBank/DDBJ databases">
        <title>Genomic Encyclopedia of Archaeal and Bacterial Type Strains, Phase II (KMG-II): from individual species to whole genera.</title>
        <authorList>
            <person name="Goeker M."/>
        </authorList>
    </citation>
    <scope>NUCLEOTIDE SEQUENCE [LARGE SCALE GENOMIC DNA]</scope>
    <source>
        <strain evidence="2 3">DSM 29821</strain>
    </source>
</reference>
<keyword evidence="3" id="KW-1185">Reference proteome</keyword>